<feature type="region of interest" description="Disordered" evidence="1">
    <location>
        <begin position="57"/>
        <end position="125"/>
    </location>
</feature>
<accession>A0A915NN91</accession>
<keyword evidence="2" id="KW-1185">Reference proteome</keyword>
<reference evidence="3" key="1">
    <citation type="submission" date="2022-11" db="UniProtKB">
        <authorList>
            <consortium name="WormBaseParasite"/>
        </authorList>
    </citation>
    <scope>IDENTIFICATION</scope>
</reference>
<evidence type="ECO:0000256" key="1">
    <source>
        <dbReference type="SAM" id="MobiDB-lite"/>
    </source>
</evidence>
<evidence type="ECO:0000313" key="2">
    <source>
        <dbReference type="Proteomes" id="UP000887560"/>
    </source>
</evidence>
<name>A0A915NN91_9BILA</name>
<organism evidence="2 3">
    <name type="scientific">Meloidogyne floridensis</name>
    <dbReference type="NCBI Taxonomy" id="298350"/>
    <lineage>
        <taxon>Eukaryota</taxon>
        <taxon>Metazoa</taxon>
        <taxon>Ecdysozoa</taxon>
        <taxon>Nematoda</taxon>
        <taxon>Chromadorea</taxon>
        <taxon>Rhabditida</taxon>
        <taxon>Tylenchina</taxon>
        <taxon>Tylenchomorpha</taxon>
        <taxon>Tylenchoidea</taxon>
        <taxon>Meloidogynidae</taxon>
        <taxon>Meloidogyninae</taxon>
        <taxon>Meloidogyne</taxon>
    </lineage>
</organism>
<dbReference type="WBParaSite" id="scf7180000418887.g3067">
    <property type="protein sequence ID" value="scf7180000418887.g3067"/>
    <property type="gene ID" value="scf7180000418887.g3067"/>
</dbReference>
<dbReference type="AlphaFoldDB" id="A0A915NN91"/>
<feature type="compositionally biased region" description="Polar residues" evidence="1">
    <location>
        <begin position="57"/>
        <end position="111"/>
    </location>
</feature>
<sequence>MRVSHKLVSHQLVQLVDPMPMLAPFIFQGIKRALFPQYLIMGSKMQSLNFLKLRMPNSPSKITESTTSNQQQMPNKINFSSLNEENERITNSLSPPENNKNIILNNSTTSPPHLKEEDSSPPPHL</sequence>
<evidence type="ECO:0000313" key="3">
    <source>
        <dbReference type="WBParaSite" id="scf7180000418887.g3067"/>
    </source>
</evidence>
<protein>
    <submittedName>
        <fullName evidence="3">Uncharacterized protein</fullName>
    </submittedName>
</protein>
<proteinExistence type="predicted"/>
<dbReference type="Proteomes" id="UP000887560">
    <property type="component" value="Unplaced"/>
</dbReference>